<name>A0A0G4HEU4_9ALVE</name>
<sequence>MSPLIHFNPKLRENGDVKENEDGTNGARRKKSQSEAEAANEAEPEGSVLPGFVVSGICPGSKVDNLAEDQADNLAEDQAEDLADNLAEDLADNLAEDQAEDLADNLAEDLADNLAEDLIEDLADVAEAEADK</sequence>
<protein>
    <submittedName>
        <fullName evidence="2">Uncharacterized protein</fullName>
    </submittedName>
</protein>
<proteinExistence type="predicted"/>
<feature type="compositionally biased region" description="Basic and acidic residues" evidence="1">
    <location>
        <begin position="10"/>
        <end position="21"/>
    </location>
</feature>
<feature type="region of interest" description="Disordered" evidence="1">
    <location>
        <begin position="1"/>
        <end position="49"/>
    </location>
</feature>
<evidence type="ECO:0000256" key="1">
    <source>
        <dbReference type="SAM" id="MobiDB-lite"/>
    </source>
</evidence>
<reference evidence="2" key="1">
    <citation type="submission" date="2014-11" db="EMBL/GenBank/DDBJ databases">
        <authorList>
            <person name="Otto D Thomas"/>
            <person name="Naeem Raeece"/>
        </authorList>
    </citation>
    <scope>NUCLEOTIDE SEQUENCE</scope>
</reference>
<dbReference type="VEuPathDB" id="CryptoDB:Cvel_26880"/>
<organism evidence="2">
    <name type="scientific">Chromera velia CCMP2878</name>
    <dbReference type="NCBI Taxonomy" id="1169474"/>
    <lineage>
        <taxon>Eukaryota</taxon>
        <taxon>Sar</taxon>
        <taxon>Alveolata</taxon>
        <taxon>Colpodellida</taxon>
        <taxon>Chromeraceae</taxon>
        <taxon>Chromera</taxon>
    </lineage>
</organism>
<dbReference type="AlphaFoldDB" id="A0A0G4HEU4"/>
<evidence type="ECO:0000313" key="2">
    <source>
        <dbReference type="EMBL" id="CEM42597.1"/>
    </source>
</evidence>
<accession>A0A0G4HEU4</accession>
<gene>
    <name evidence="2" type="ORF">Cvel_26880</name>
</gene>
<dbReference type="EMBL" id="CDMZ01002489">
    <property type="protein sequence ID" value="CEM42597.1"/>
    <property type="molecule type" value="Genomic_DNA"/>
</dbReference>